<dbReference type="InterPro" id="IPR019692">
    <property type="entry name" value="CFP-6_PH"/>
</dbReference>
<keyword evidence="1" id="KW-1133">Transmembrane helix</keyword>
<evidence type="ECO:0000256" key="1">
    <source>
        <dbReference type="SAM" id="Phobius"/>
    </source>
</evidence>
<feature type="transmembrane region" description="Helical" evidence="1">
    <location>
        <begin position="28"/>
        <end position="50"/>
    </location>
</feature>
<dbReference type="Proteomes" id="UP000007842">
    <property type="component" value="Chromosome"/>
</dbReference>
<protein>
    <submittedName>
        <fullName evidence="3">Integral membrane protein</fullName>
    </submittedName>
</protein>
<evidence type="ECO:0000313" key="4">
    <source>
        <dbReference type="Proteomes" id="UP000007842"/>
    </source>
</evidence>
<organism evidence="3 4">
    <name type="scientific">Streptantibioticus cattleyicolor (strain ATCC 35852 / DSM 46488 / JCM 4925 / NBRC 14057 / NRRL 8057)</name>
    <name type="common">Streptomyces cattleya</name>
    <dbReference type="NCBI Taxonomy" id="1003195"/>
    <lineage>
        <taxon>Bacteria</taxon>
        <taxon>Bacillati</taxon>
        <taxon>Actinomycetota</taxon>
        <taxon>Actinomycetes</taxon>
        <taxon>Kitasatosporales</taxon>
        <taxon>Streptomycetaceae</taxon>
        <taxon>Streptantibioticus</taxon>
    </lineage>
</organism>
<keyword evidence="1" id="KW-0472">Membrane</keyword>
<dbReference type="Pfam" id="PF10756">
    <property type="entry name" value="bPH_6"/>
    <property type="match status" value="1"/>
</dbReference>
<dbReference type="STRING" id="1003195.SCATT_37980"/>
<proteinExistence type="predicted"/>
<dbReference type="KEGG" id="scy:SCATT_37980"/>
<keyword evidence="1" id="KW-0812">Transmembrane</keyword>
<dbReference type="PATRIC" id="fig|1003195.29.peg.3793"/>
<accession>G8WR12</accession>
<feature type="transmembrane region" description="Helical" evidence="1">
    <location>
        <begin position="162"/>
        <end position="182"/>
    </location>
</feature>
<evidence type="ECO:0000259" key="2">
    <source>
        <dbReference type="Pfam" id="PF10756"/>
    </source>
</evidence>
<dbReference type="eggNOG" id="ENOG50332AI">
    <property type="taxonomic scope" value="Bacteria"/>
</dbReference>
<keyword evidence="4" id="KW-1185">Reference proteome</keyword>
<dbReference type="HOGENOM" id="CLU_086376_0_0_11"/>
<reference evidence="4" key="1">
    <citation type="submission" date="2011-12" db="EMBL/GenBank/DDBJ databases">
        <title>Complete genome sequence of Streptomyces cattleya strain DSM 46488.</title>
        <authorList>
            <person name="Ou H.-Y."/>
            <person name="Li P."/>
            <person name="Zhao C."/>
            <person name="O'Hagan D."/>
            <person name="Deng Z."/>
        </authorList>
    </citation>
    <scope>NUCLEOTIDE SEQUENCE [LARGE SCALE GENOMIC DNA]</scope>
    <source>
        <strain evidence="4">ATCC 35852 / DSM 46488 / JCM 4925 / NBRC 14057 / NRRL 8057</strain>
    </source>
</reference>
<evidence type="ECO:0000313" key="3">
    <source>
        <dbReference type="EMBL" id="AEW96169.1"/>
    </source>
</evidence>
<sequence length="184" mass="19391">MTGGVLLLAIGVWMVVDALIRGTGRTPWLALAGLLLGAPLVIAFTVRPVVLAGATRMLVRNPFRTITIPWSAVESVRARYSSEVVAGGRTYQLWSVPVSLRARKRALRRTGRGTAGVPGHVHGGLADGVVRAPSDQAIVTLRELAERHGPEEAAQGPVRVRWAYEIIAPAVAGAIALAVLLATG</sequence>
<dbReference type="AlphaFoldDB" id="G8WR12"/>
<feature type="domain" description="Low molecular weight protein antigen 6 PH" evidence="2">
    <location>
        <begin position="47"/>
        <end position="104"/>
    </location>
</feature>
<gene>
    <name evidence="3" type="ordered locus">SCATT_37980</name>
</gene>
<dbReference type="EMBL" id="CP003219">
    <property type="protein sequence ID" value="AEW96169.1"/>
    <property type="molecule type" value="Genomic_DNA"/>
</dbReference>
<name>G8WR12_STREN</name>